<protein>
    <submittedName>
        <fullName evidence="2">Serine hydrolase</fullName>
    </submittedName>
</protein>
<dbReference type="EMBL" id="JAROCA020000001">
    <property type="protein sequence ID" value="MDY0404925.1"/>
    <property type="molecule type" value="Genomic_DNA"/>
</dbReference>
<organism evidence="2 3">
    <name type="scientific">Tigheibacillus jepli</name>
    <dbReference type="NCBI Taxonomy" id="3035914"/>
    <lineage>
        <taxon>Bacteria</taxon>
        <taxon>Bacillati</taxon>
        <taxon>Bacillota</taxon>
        <taxon>Bacilli</taxon>
        <taxon>Bacillales</taxon>
        <taxon>Bacillaceae</taxon>
        <taxon>Tigheibacillus</taxon>
    </lineage>
</organism>
<dbReference type="InterPro" id="IPR000871">
    <property type="entry name" value="Beta-lactam_class-A"/>
</dbReference>
<comment type="caution">
    <text evidence="2">The sequence shown here is derived from an EMBL/GenBank/DDBJ whole genome shotgun (WGS) entry which is preliminary data.</text>
</comment>
<reference evidence="2 3" key="1">
    <citation type="submission" date="2023-10" db="EMBL/GenBank/DDBJ databases">
        <title>179-bfca-hs.</title>
        <authorList>
            <person name="Miliotis G."/>
            <person name="Sengupta P."/>
            <person name="Hameed A."/>
            <person name="Chuvochina M."/>
            <person name="Mcdonagh F."/>
            <person name="Simpson A.C."/>
            <person name="Singh N.K."/>
            <person name="Rekha P.D."/>
            <person name="Raman K."/>
            <person name="Hugenholtz P."/>
            <person name="Venkateswaran K."/>
        </authorList>
    </citation>
    <scope>NUCLEOTIDE SEQUENCE [LARGE SCALE GENOMIC DNA]</scope>
    <source>
        <strain evidence="2 3">179-BFC-A-HS</strain>
    </source>
</reference>
<keyword evidence="2" id="KW-0378">Hydrolase</keyword>
<dbReference type="GO" id="GO:0016787">
    <property type="term" value="F:hydrolase activity"/>
    <property type="evidence" value="ECO:0007669"/>
    <property type="project" value="UniProtKB-KW"/>
</dbReference>
<dbReference type="PANTHER" id="PTHR35333:SF3">
    <property type="entry name" value="BETA-LACTAMASE-TYPE TRANSPEPTIDASE FOLD CONTAINING PROTEIN"/>
    <property type="match status" value="1"/>
</dbReference>
<dbReference type="InterPro" id="IPR045155">
    <property type="entry name" value="Beta-lactam_cat"/>
</dbReference>
<proteinExistence type="predicted"/>
<evidence type="ECO:0000259" key="1">
    <source>
        <dbReference type="Pfam" id="PF13354"/>
    </source>
</evidence>
<dbReference type="SUPFAM" id="SSF56601">
    <property type="entry name" value="beta-lactamase/transpeptidase-like"/>
    <property type="match status" value="1"/>
</dbReference>
<keyword evidence="3" id="KW-1185">Reference proteome</keyword>
<dbReference type="Proteomes" id="UP001228376">
    <property type="component" value="Unassembled WGS sequence"/>
</dbReference>
<dbReference type="Pfam" id="PF13354">
    <property type="entry name" value="Beta-lactamase2"/>
    <property type="match status" value="1"/>
</dbReference>
<name>A0ABU5CF26_9BACI</name>
<dbReference type="Gene3D" id="3.40.710.10">
    <property type="entry name" value="DD-peptidase/beta-lactamase superfamily"/>
    <property type="match status" value="1"/>
</dbReference>
<dbReference type="PANTHER" id="PTHR35333">
    <property type="entry name" value="BETA-LACTAMASE"/>
    <property type="match status" value="1"/>
</dbReference>
<feature type="domain" description="Beta-lactamase class A catalytic" evidence="1">
    <location>
        <begin position="17"/>
        <end position="97"/>
    </location>
</feature>
<dbReference type="InterPro" id="IPR012338">
    <property type="entry name" value="Beta-lactam/transpept-like"/>
</dbReference>
<evidence type="ECO:0000313" key="3">
    <source>
        <dbReference type="Proteomes" id="UP001228376"/>
    </source>
</evidence>
<dbReference type="RefSeq" id="WP_320384888.1">
    <property type="nucleotide sequence ID" value="NZ_JAROCA020000001.1"/>
</dbReference>
<gene>
    <name evidence="2" type="ORF">P5G51_005505</name>
</gene>
<sequence length="135" mass="15439">MNAKRYQYSTKSNDFGDTAIFLKKLYAGKIVSEEASAQMIEIMKKQQVQDSLPGKLQYLPDSQYNWQLAHKTGWIPGYRHDVGIFYVREQAFIASIFSKGIDDFVSSQAFADIGMEIFNYMTEKQENNVKTGSVN</sequence>
<evidence type="ECO:0000313" key="2">
    <source>
        <dbReference type="EMBL" id="MDY0404925.1"/>
    </source>
</evidence>
<accession>A0ABU5CF26</accession>